<dbReference type="eggNOG" id="COG0565">
    <property type="taxonomic scope" value="Bacteria"/>
</dbReference>
<dbReference type="GO" id="GO:0005829">
    <property type="term" value="C:cytosol"/>
    <property type="evidence" value="ECO:0007669"/>
    <property type="project" value="TreeGrafter"/>
</dbReference>
<gene>
    <name evidence="6" type="ORF">MC45_12795</name>
</gene>
<dbReference type="PIRSF" id="PIRSF004808">
    <property type="entry name" value="LasT"/>
    <property type="match status" value="1"/>
</dbReference>
<dbReference type="RefSeq" id="WP_038663806.1">
    <property type="nucleotide sequence ID" value="NZ_CP009571.1"/>
</dbReference>
<dbReference type="AlphaFoldDB" id="A0A097EHT3"/>
<evidence type="ECO:0000256" key="4">
    <source>
        <dbReference type="ARBA" id="ARBA00022691"/>
    </source>
</evidence>
<keyword evidence="7" id="KW-1185">Reference proteome</keyword>
<dbReference type="KEGG" id="stax:MC45_12795"/>
<dbReference type="InterPro" id="IPR029026">
    <property type="entry name" value="tRNA_m1G_MTases_N"/>
</dbReference>
<dbReference type="GO" id="GO:0008173">
    <property type="term" value="F:RNA methyltransferase activity"/>
    <property type="evidence" value="ECO:0007669"/>
    <property type="project" value="InterPro"/>
</dbReference>
<evidence type="ECO:0000256" key="3">
    <source>
        <dbReference type="ARBA" id="ARBA00022679"/>
    </source>
</evidence>
<dbReference type="InterPro" id="IPR001537">
    <property type="entry name" value="SpoU_MeTrfase"/>
</dbReference>
<dbReference type="Pfam" id="PF00588">
    <property type="entry name" value="SpoU_methylase"/>
    <property type="match status" value="1"/>
</dbReference>
<organism evidence="6 7">
    <name type="scientific">Sphingomonas taxi</name>
    <dbReference type="NCBI Taxonomy" id="1549858"/>
    <lineage>
        <taxon>Bacteria</taxon>
        <taxon>Pseudomonadati</taxon>
        <taxon>Pseudomonadota</taxon>
        <taxon>Alphaproteobacteria</taxon>
        <taxon>Sphingomonadales</taxon>
        <taxon>Sphingomonadaceae</taxon>
        <taxon>Sphingomonas</taxon>
    </lineage>
</organism>
<evidence type="ECO:0000256" key="2">
    <source>
        <dbReference type="ARBA" id="ARBA00022603"/>
    </source>
</evidence>
<dbReference type="Gene3D" id="3.40.1280.10">
    <property type="match status" value="1"/>
</dbReference>
<dbReference type="PANTHER" id="PTHR42786">
    <property type="entry name" value="TRNA/RRNA METHYLTRANSFERASE"/>
    <property type="match status" value="1"/>
</dbReference>
<dbReference type="HOGENOM" id="CLU_056931_1_0_5"/>
<keyword evidence="3 6" id="KW-0808">Transferase</keyword>
<proteinExistence type="inferred from homology"/>
<comment type="similarity">
    <text evidence="1">Belongs to the class IV-like SAM-binding methyltransferase superfamily. RNA methyltransferase TrmH family.</text>
</comment>
<dbReference type="EMBL" id="CP009571">
    <property type="protein sequence ID" value="AIT07104.1"/>
    <property type="molecule type" value="Genomic_DNA"/>
</dbReference>
<dbReference type="Gene3D" id="1.10.8.590">
    <property type="match status" value="1"/>
</dbReference>
<feature type="domain" description="tRNA/rRNA methyltransferase SpoU type" evidence="5">
    <location>
        <begin position="4"/>
        <end position="151"/>
    </location>
</feature>
<protein>
    <submittedName>
        <fullName evidence="6">rRNA methyltransferase</fullName>
    </submittedName>
</protein>
<keyword evidence="4" id="KW-0949">S-adenosyl-L-methionine</keyword>
<name>A0A097EHT3_9SPHN</name>
<reference evidence="6 7" key="1">
    <citation type="submission" date="2014-09" db="EMBL/GenBank/DDBJ databases">
        <title>Using Illumina technology Improving SMRT sequencing Genome Assembly by RASTools.</title>
        <authorList>
            <person name="Zhou Y."/>
            <person name="Ma T."/>
            <person name="Liu T."/>
        </authorList>
    </citation>
    <scope>NUCLEOTIDE SEQUENCE [LARGE SCALE GENOMIC DNA]</scope>
    <source>
        <strain evidence="6 7">ATCC 55669</strain>
    </source>
</reference>
<evidence type="ECO:0000259" key="5">
    <source>
        <dbReference type="Pfam" id="PF00588"/>
    </source>
</evidence>
<dbReference type="SUPFAM" id="SSF75217">
    <property type="entry name" value="alpha/beta knot"/>
    <property type="match status" value="1"/>
</dbReference>
<dbReference type="PANTHER" id="PTHR42786:SF7">
    <property type="entry name" value="TRNA_RRNA METHYLTRANSFERASE SPOU TYPE DOMAIN-CONTAINING PROTEIN"/>
    <property type="match status" value="1"/>
</dbReference>
<dbReference type="GO" id="GO:0003723">
    <property type="term" value="F:RNA binding"/>
    <property type="evidence" value="ECO:0007669"/>
    <property type="project" value="InterPro"/>
</dbReference>
<dbReference type="InterPro" id="IPR004384">
    <property type="entry name" value="RNA_MeTrfase_TrmJ/LasT"/>
</dbReference>
<accession>A0A097EHT3</accession>
<dbReference type="Proteomes" id="UP000033200">
    <property type="component" value="Chromosome"/>
</dbReference>
<evidence type="ECO:0000313" key="6">
    <source>
        <dbReference type="EMBL" id="AIT07104.1"/>
    </source>
</evidence>
<evidence type="ECO:0000256" key="1">
    <source>
        <dbReference type="ARBA" id="ARBA00007228"/>
    </source>
</evidence>
<dbReference type="STRING" id="1549858.MC45_12795"/>
<dbReference type="CDD" id="cd18093">
    <property type="entry name" value="SpoU-like_TrmJ"/>
    <property type="match status" value="1"/>
</dbReference>
<evidence type="ECO:0000313" key="7">
    <source>
        <dbReference type="Proteomes" id="UP000033200"/>
    </source>
</evidence>
<keyword evidence="2 6" id="KW-0489">Methyltransferase</keyword>
<dbReference type="InterPro" id="IPR029028">
    <property type="entry name" value="Alpha/beta_knot_MTases"/>
</dbReference>
<dbReference type="GO" id="GO:0002128">
    <property type="term" value="P:tRNA nucleoside ribose methylation"/>
    <property type="evidence" value="ECO:0007669"/>
    <property type="project" value="TreeGrafter"/>
</dbReference>
<sequence>MKPVIVLVRPQLGENIGKAARAMLNFGLTDMRLVAPRDGWPNPQAGPAASGADSVLADAQVFDSVAEAVADCAHVYATTVRKRGITKPVVTPEVAARDIHAATERSAILFGPERSGLETDDVALARTIVTVPINPEFGSLNLAQAVILVAYEWSKGEALAQPSINPIEPPAPHEELEGMILQLDDMLERANFFFPPERVFQTRRTLRTLLTKPGWSSQEVRTVRGVLSALDGAKERRVEAQRRSNDASS</sequence>